<evidence type="ECO:0000313" key="2">
    <source>
        <dbReference type="EMBL" id="CAK0826496.1"/>
    </source>
</evidence>
<evidence type="ECO:0000256" key="1">
    <source>
        <dbReference type="SAM" id="MobiDB-lite"/>
    </source>
</evidence>
<feature type="compositionally biased region" description="Basic residues" evidence="1">
    <location>
        <begin position="152"/>
        <end position="162"/>
    </location>
</feature>
<gene>
    <name evidence="2" type="ORF">PCOR1329_LOCUS26322</name>
</gene>
<dbReference type="SUPFAM" id="SSF51294">
    <property type="entry name" value="Hedgehog/intein (Hint) domain"/>
    <property type="match status" value="1"/>
</dbReference>
<dbReference type="Proteomes" id="UP001189429">
    <property type="component" value="Unassembled WGS sequence"/>
</dbReference>
<protein>
    <submittedName>
        <fullName evidence="2">Uncharacterized protein</fullName>
    </submittedName>
</protein>
<name>A0ABN9S404_9DINO</name>
<dbReference type="EMBL" id="CAUYUJ010009336">
    <property type="protein sequence ID" value="CAK0826496.1"/>
    <property type="molecule type" value="Genomic_DNA"/>
</dbReference>
<proteinExistence type="predicted"/>
<comment type="caution">
    <text evidence="2">The sequence shown here is derived from an EMBL/GenBank/DDBJ whole genome shotgun (WGS) entry which is preliminary data.</text>
</comment>
<accession>A0ABN9S404</accession>
<organism evidence="2 3">
    <name type="scientific">Prorocentrum cordatum</name>
    <dbReference type="NCBI Taxonomy" id="2364126"/>
    <lineage>
        <taxon>Eukaryota</taxon>
        <taxon>Sar</taxon>
        <taxon>Alveolata</taxon>
        <taxon>Dinophyceae</taxon>
        <taxon>Prorocentrales</taxon>
        <taxon>Prorocentraceae</taxon>
        <taxon>Prorocentrum</taxon>
    </lineage>
</organism>
<dbReference type="InterPro" id="IPR036844">
    <property type="entry name" value="Hint_dom_sf"/>
</dbReference>
<sequence>MSLPATSGECFLGYTLFRASPYGFVTAGRLAQGSEIIASSGQTIRVKEVSITPLAEQDLVELSTISAGLKVSKCHRVMVQRGSSPQTIPAGNLRFGDPVYISGDKVEKLIDVRNVLEWVELVSVTFEPDETVEAFHPAPASILSKGHGFPKTSRRSTRRSTRRGTSADVRSSIPDTDDGWQD</sequence>
<keyword evidence="3" id="KW-1185">Reference proteome</keyword>
<feature type="region of interest" description="Disordered" evidence="1">
    <location>
        <begin position="143"/>
        <end position="182"/>
    </location>
</feature>
<reference evidence="2" key="1">
    <citation type="submission" date="2023-10" db="EMBL/GenBank/DDBJ databases">
        <authorList>
            <person name="Chen Y."/>
            <person name="Shah S."/>
            <person name="Dougan E. K."/>
            <person name="Thang M."/>
            <person name="Chan C."/>
        </authorList>
    </citation>
    <scope>NUCLEOTIDE SEQUENCE [LARGE SCALE GENOMIC DNA]</scope>
</reference>
<evidence type="ECO:0000313" key="3">
    <source>
        <dbReference type="Proteomes" id="UP001189429"/>
    </source>
</evidence>